<evidence type="ECO:0008006" key="3">
    <source>
        <dbReference type="Google" id="ProtNLM"/>
    </source>
</evidence>
<protein>
    <recommendedName>
        <fullName evidence="3">RxLR effector protein</fullName>
    </recommendedName>
</protein>
<dbReference type="Proteomes" id="UP000002640">
    <property type="component" value="Unassembled WGS sequence"/>
</dbReference>
<dbReference type="KEGG" id="psoj:PHYSODRAFT_511756"/>
<dbReference type="InParanoid" id="G4ZSJ6"/>
<dbReference type="EMBL" id="JH159156">
    <property type="protein sequence ID" value="EGZ14218.1"/>
    <property type="molecule type" value="Genomic_DNA"/>
</dbReference>
<evidence type="ECO:0000313" key="1">
    <source>
        <dbReference type="EMBL" id="EGZ14218.1"/>
    </source>
</evidence>
<dbReference type="GeneID" id="20659273"/>
<accession>G4ZSJ6</accession>
<organism evidence="1 2">
    <name type="scientific">Phytophthora sojae (strain P6497)</name>
    <name type="common">Soybean stem and root rot agent</name>
    <name type="synonym">Phytophthora megasperma f. sp. glycines</name>
    <dbReference type="NCBI Taxonomy" id="1094619"/>
    <lineage>
        <taxon>Eukaryota</taxon>
        <taxon>Sar</taxon>
        <taxon>Stramenopiles</taxon>
        <taxon>Oomycota</taxon>
        <taxon>Peronosporomycetes</taxon>
        <taxon>Peronosporales</taxon>
        <taxon>Peronosporaceae</taxon>
        <taxon>Phytophthora</taxon>
    </lineage>
</organism>
<feature type="non-terminal residue" evidence="1">
    <location>
        <position position="1"/>
    </location>
</feature>
<dbReference type="AlphaFoldDB" id="G4ZSJ6"/>
<gene>
    <name evidence="1" type="ORF">PHYSODRAFT_511756</name>
</gene>
<reference evidence="1 2" key="1">
    <citation type="journal article" date="2006" name="Science">
        <title>Phytophthora genome sequences uncover evolutionary origins and mechanisms of pathogenesis.</title>
        <authorList>
            <person name="Tyler B.M."/>
            <person name="Tripathy S."/>
            <person name="Zhang X."/>
            <person name="Dehal P."/>
            <person name="Jiang R.H."/>
            <person name="Aerts A."/>
            <person name="Arredondo F.D."/>
            <person name="Baxter L."/>
            <person name="Bensasson D."/>
            <person name="Beynon J.L."/>
            <person name="Chapman J."/>
            <person name="Damasceno C.M."/>
            <person name="Dorrance A.E."/>
            <person name="Dou D."/>
            <person name="Dickerman A.W."/>
            <person name="Dubchak I.L."/>
            <person name="Garbelotto M."/>
            <person name="Gijzen M."/>
            <person name="Gordon S.G."/>
            <person name="Govers F."/>
            <person name="Grunwald N.J."/>
            <person name="Huang W."/>
            <person name="Ivors K.L."/>
            <person name="Jones R.W."/>
            <person name="Kamoun S."/>
            <person name="Krampis K."/>
            <person name="Lamour K.H."/>
            <person name="Lee M.K."/>
            <person name="McDonald W.H."/>
            <person name="Medina M."/>
            <person name="Meijer H.J."/>
            <person name="Nordberg E.K."/>
            <person name="Maclean D.J."/>
            <person name="Ospina-Giraldo M.D."/>
            <person name="Morris P.F."/>
            <person name="Phuntumart V."/>
            <person name="Putnam N.H."/>
            <person name="Rash S."/>
            <person name="Rose J.K."/>
            <person name="Sakihama Y."/>
            <person name="Salamov A.A."/>
            <person name="Savidor A."/>
            <person name="Scheuring C.F."/>
            <person name="Smith B.M."/>
            <person name="Sobral B.W."/>
            <person name="Terry A."/>
            <person name="Torto-Alalibo T.A."/>
            <person name="Win J."/>
            <person name="Xu Z."/>
            <person name="Zhang H."/>
            <person name="Grigoriev I.V."/>
            <person name="Rokhsar D.S."/>
            <person name="Boore J.L."/>
        </authorList>
    </citation>
    <scope>NUCLEOTIDE SEQUENCE [LARGE SCALE GENOMIC DNA]</scope>
    <source>
        <strain evidence="1 2">P6497</strain>
    </source>
</reference>
<proteinExistence type="predicted"/>
<dbReference type="RefSeq" id="XP_009531647.1">
    <property type="nucleotide sequence ID" value="XM_009533352.1"/>
</dbReference>
<evidence type="ECO:0000313" key="2">
    <source>
        <dbReference type="Proteomes" id="UP000002640"/>
    </source>
</evidence>
<sequence length="172" mass="20126">ESRLLRTARDDEERVIPPGVTMNFAGHFRDSKETAKWLKAWAKKGESEAIVAAKLGVSSVPQALKSQHENWQALVNYAKWQKKYFAQLGTGYQNFKRTQNEVARWAVEGRTDEWVARVLGMSNLSKDRYKFHRNYKAFEMFQKQKKEFADLLQKHAARRNLQHEHYSRAPIS</sequence>
<keyword evidence="2" id="KW-1185">Reference proteome</keyword>
<name>G4ZSJ6_PHYSP</name>